<dbReference type="PANTHER" id="PTHR46844:SF1">
    <property type="entry name" value="SLR5058 PROTEIN"/>
    <property type="match status" value="1"/>
</dbReference>
<proteinExistence type="predicted"/>
<dbReference type="InterPro" id="IPR007111">
    <property type="entry name" value="NACHT_NTPase"/>
</dbReference>
<dbReference type="Pfam" id="PF22711">
    <property type="entry name" value="SNaCT5"/>
    <property type="match status" value="1"/>
</dbReference>
<dbReference type="Pfam" id="PF05729">
    <property type="entry name" value="NACHT"/>
    <property type="match status" value="1"/>
</dbReference>
<comment type="caution">
    <text evidence="2">The sequence shown here is derived from an EMBL/GenBank/DDBJ whole genome shotgun (WGS) entry which is preliminary data.</text>
</comment>
<keyword evidence="3" id="KW-1185">Reference proteome</keyword>
<dbReference type="AlphaFoldDB" id="A0A243WD52"/>
<dbReference type="Gene3D" id="3.40.50.300">
    <property type="entry name" value="P-loop containing nucleotide triphosphate hydrolases"/>
    <property type="match status" value="1"/>
</dbReference>
<dbReference type="PROSITE" id="PS50837">
    <property type="entry name" value="NACHT"/>
    <property type="match status" value="1"/>
</dbReference>
<dbReference type="InterPro" id="IPR027417">
    <property type="entry name" value="P-loop_NTPase"/>
</dbReference>
<evidence type="ECO:0000313" key="2">
    <source>
        <dbReference type="EMBL" id="OUJ73606.1"/>
    </source>
</evidence>
<accession>A0A243WD52</accession>
<sequence length="640" mass="74019">MDAVAAFLGREKKKIEHDIINKFSDYLNRTYEKQSYLKTVVFQNEKRLLKDLYIPLTVLNSSTNESVKIDSYPKKLLPIHDKVLLVDTAGMGKSTISRFIFLKAVEGNCGVPVFLELRQLKAGLTVLDLMYDEINGIKDIFDKELLLHLIEKGDFIFIFDGFDEIPLKEREFATQHLQDFISKVPNNKFLITSRQDNALTAFADFQRFVIRPLRQVEAYDLLRKYDGKNGETAEALIAKLEEYHKDTLKSFLVNPLLVSLLFKAYDFKPTLPLRADNFYRQVYEALFENHDLSKGGSFIRQKRSGLNIDDFARVLRAMAMKTVVLGKVQYTTDELLLYIKEAKERCVGLSFSESDFIKDIIQNVPLFVQDGLDIRWNHKSFQEYFAAMFIAVDAKGSAESMLKKLVNNKDQSRFVNILELYYDIDPSTFQRALTKDLIQDFFDYTKSNAYAHRYLNIDREDIQIRRLMAFGRRYVFFSTFSIDSLAGEQIHNDPVRVHDCIREYCKENNMIEDGEIIGSSTHYPSGSGLVVLSKYNIAIMELLARRKHKIVVDMRSKIFRDKRFGNSPLSPNNVVNDAKHLLLTEDPGGYMNRGDNFEKVNIILVDNDRVRVALDVDACKKQLNEINEAMTREDIDNFFV</sequence>
<dbReference type="SUPFAM" id="SSF52540">
    <property type="entry name" value="P-loop containing nucleoside triphosphate hydrolases"/>
    <property type="match status" value="1"/>
</dbReference>
<evidence type="ECO:0000313" key="3">
    <source>
        <dbReference type="Proteomes" id="UP000194873"/>
    </source>
</evidence>
<protein>
    <recommendedName>
        <fullName evidence="1">NACHT domain-containing protein</fullName>
    </recommendedName>
</protein>
<reference evidence="2 3" key="1">
    <citation type="submission" date="2017-01" db="EMBL/GenBank/DDBJ databases">
        <title>A new Hymenobacter.</title>
        <authorList>
            <person name="Liang Y."/>
            <person name="Feng F."/>
        </authorList>
    </citation>
    <scope>NUCLEOTIDE SEQUENCE [LARGE SCALE GENOMIC DNA]</scope>
    <source>
        <strain evidence="2">MIMBbqt21</strain>
    </source>
</reference>
<dbReference type="InterPro" id="IPR055036">
    <property type="entry name" value="SNaCT5"/>
</dbReference>
<organism evidence="2 3">
    <name type="scientific">Hymenobacter crusticola</name>
    <dbReference type="NCBI Taxonomy" id="1770526"/>
    <lineage>
        <taxon>Bacteria</taxon>
        <taxon>Pseudomonadati</taxon>
        <taxon>Bacteroidota</taxon>
        <taxon>Cytophagia</taxon>
        <taxon>Cytophagales</taxon>
        <taxon>Hymenobacteraceae</taxon>
        <taxon>Hymenobacter</taxon>
    </lineage>
</organism>
<name>A0A243WD52_9BACT</name>
<dbReference type="PANTHER" id="PTHR46844">
    <property type="entry name" value="SLR5058 PROTEIN"/>
    <property type="match status" value="1"/>
</dbReference>
<evidence type="ECO:0000259" key="1">
    <source>
        <dbReference type="PROSITE" id="PS50837"/>
    </source>
</evidence>
<dbReference type="Proteomes" id="UP000194873">
    <property type="component" value="Unassembled WGS sequence"/>
</dbReference>
<feature type="domain" description="NACHT" evidence="1">
    <location>
        <begin position="81"/>
        <end position="196"/>
    </location>
</feature>
<dbReference type="EMBL" id="MTSE01000005">
    <property type="protein sequence ID" value="OUJ73606.1"/>
    <property type="molecule type" value="Genomic_DNA"/>
</dbReference>
<gene>
    <name evidence="2" type="ORF">BXP70_11455</name>
</gene>